<dbReference type="PIRSF" id="PIRSF019422">
    <property type="entry name" value="MltA"/>
    <property type="match status" value="1"/>
</dbReference>
<evidence type="ECO:0000313" key="8">
    <source>
        <dbReference type="Proteomes" id="UP000646365"/>
    </source>
</evidence>
<dbReference type="GO" id="GO:0009253">
    <property type="term" value="P:peptidoglycan catabolic process"/>
    <property type="evidence" value="ECO:0007669"/>
    <property type="project" value="TreeGrafter"/>
</dbReference>
<dbReference type="SMART" id="SM00925">
    <property type="entry name" value="MltA"/>
    <property type="match status" value="1"/>
</dbReference>
<dbReference type="InterPro" id="IPR005300">
    <property type="entry name" value="MltA_B"/>
</dbReference>
<dbReference type="GO" id="GO:0019867">
    <property type="term" value="C:outer membrane"/>
    <property type="evidence" value="ECO:0007669"/>
    <property type="project" value="InterPro"/>
</dbReference>
<dbReference type="PANTHER" id="PTHR30124">
    <property type="entry name" value="MEMBRANE-BOUND LYTIC MUREIN TRANSGLYCOSYLASE A"/>
    <property type="match status" value="1"/>
</dbReference>
<dbReference type="InterPro" id="IPR036908">
    <property type="entry name" value="RlpA-like_sf"/>
</dbReference>
<evidence type="ECO:0000256" key="3">
    <source>
        <dbReference type="ARBA" id="ARBA00023239"/>
    </source>
</evidence>
<evidence type="ECO:0000256" key="5">
    <source>
        <dbReference type="ARBA" id="ARBA00030918"/>
    </source>
</evidence>
<dbReference type="EMBL" id="BMJQ01000012">
    <property type="protein sequence ID" value="GGF32665.1"/>
    <property type="molecule type" value="Genomic_DNA"/>
</dbReference>
<keyword evidence="4" id="KW-0961">Cell wall biogenesis/degradation</keyword>
<evidence type="ECO:0000259" key="6">
    <source>
        <dbReference type="SMART" id="SM00925"/>
    </source>
</evidence>
<feature type="domain" description="Lytic transglycosylase MltA" evidence="6">
    <location>
        <begin position="132"/>
        <end position="288"/>
    </location>
</feature>
<sequence length="394" mass="41605">MIGPPVIGWRFLLLGLVAGALAACGAPKPPPDKLVLTRAGFGELPGWAQDDPSAALPVLLKSCAVLLKGTDDQALGLAGQVGDWRAPCADAAQVTPGDQAAARAFFERDFVPFRAANNDKTEGLFTGYYEAELHGSLTHDDRFSVPLYRRPADLVSVDLGQFRPSLKGERIAGRVAGGKLVPYATRTQIEAGALAGKGLELAWVDNSVDAFFLAVQGSGRVILPDGQVMRVGYDGENGQPYVAIGRVLAQQGVPADQITMPFLRQWIADHGTDGTALMDKNPSYIFFRELKGDGPMGAQGVALTPGRSAAVDRSFVPLGLPFWIDTTDPVESSGRLQRLFVAQDVGGAIRGPVRADLFFGYGAEAANHAGLMKGRGSAWLMLPTAAAARQAPGV</sequence>
<proteinExistence type="predicted"/>
<dbReference type="GO" id="GO:0071555">
    <property type="term" value="P:cell wall organization"/>
    <property type="evidence" value="ECO:0007669"/>
    <property type="project" value="UniProtKB-KW"/>
</dbReference>
<dbReference type="RefSeq" id="WP_189049720.1">
    <property type="nucleotide sequence ID" value="NZ_BMJQ01000012.1"/>
</dbReference>
<protein>
    <recommendedName>
        <fullName evidence="2">peptidoglycan lytic exotransglycosylase</fullName>
        <ecNumber evidence="2">4.2.2.n1</ecNumber>
    </recommendedName>
    <alternativeName>
        <fullName evidence="5">Murein hydrolase A</fullName>
    </alternativeName>
</protein>
<dbReference type="PANTHER" id="PTHR30124:SF0">
    <property type="entry name" value="MEMBRANE-BOUND LYTIC MUREIN TRANSGLYCOSYLASE A"/>
    <property type="match status" value="1"/>
</dbReference>
<dbReference type="GO" id="GO:0008933">
    <property type="term" value="F:peptidoglycan lytic transglycosylase activity"/>
    <property type="evidence" value="ECO:0007669"/>
    <property type="project" value="TreeGrafter"/>
</dbReference>
<organism evidence="7 8">
    <name type="scientific">Aliidongia dinghuensis</name>
    <dbReference type="NCBI Taxonomy" id="1867774"/>
    <lineage>
        <taxon>Bacteria</taxon>
        <taxon>Pseudomonadati</taxon>
        <taxon>Pseudomonadota</taxon>
        <taxon>Alphaproteobacteria</taxon>
        <taxon>Rhodospirillales</taxon>
        <taxon>Dongiaceae</taxon>
        <taxon>Aliidongia</taxon>
    </lineage>
</organism>
<dbReference type="Proteomes" id="UP000646365">
    <property type="component" value="Unassembled WGS sequence"/>
</dbReference>
<keyword evidence="8" id="KW-1185">Reference proteome</keyword>
<evidence type="ECO:0000313" key="7">
    <source>
        <dbReference type="EMBL" id="GGF32665.1"/>
    </source>
</evidence>
<keyword evidence="3" id="KW-0456">Lyase</keyword>
<reference evidence="7" key="1">
    <citation type="journal article" date="2014" name="Int. J. Syst. Evol. Microbiol.">
        <title>Complete genome sequence of Corynebacterium casei LMG S-19264T (=DSM 44701T), isolated from a smear-ripened cheese.</title>
        <authorList>
            <consortium name="US DOE Joint Genome Institute (JGI-PGF)"/>
            <person name="Walter F."/>
            <person name="Albersmeier A."/>
            <person name="Kalinowski J."/>
            <person name="Ruckert C."/>
        </authorList>
    </citation>
    <scope>NUCLEOTIDE SEQUENCE</scope>
    <source>
        <strain evidence="7">CGMCC 1.15725</strain>
    </source>
</reference>
<evidence type="ECO:0000256" key="1">
    <source>
        <dbReference type="ARBA" id="ARBA00001420"/>
    </source>
</evidence>
<accession>A0A8J2YWL7</accession>
<dbReference type="CDD" id="cd14668">
    <property type="entry name" value="mlta_B"/>
    <property type="match status" value="1"/>
</dbReference>
<dbReference type="Gene3D" id="2.40.240.50">
    <property type="entry name" value="Barwin-like endoglucanases"/>
    <property type="match status" value="1"/>
</dbReference>
<dbReference type="Pfam" id="PF06725">
    <property type="entry name" value="3D"/>
    <property type="match status" value="1"/>
</dbReference>
<dbReference type="GO" id="GO:0004553">
    <property type="term" value="F:hydrolase activity, hydrolyzing O-glycosyl compounds"/>
    <property type="evidence" value="ECO:0007669"/>
    <property type="project" value="InterPro"/>
</dbReference>
<dbReference type="InterPro" id="IPR010611">
    <property type="entry name" value="3D_dom"/>
</dbReference>
<name>A0A8J2YWL7_9PROT</name>
<dbReference type="AlphaFoldDB" id="A0A8J2YWL7"/>
<dbReference type="GO" id="GO:0009254">
    <property type="term" value="P:peptidoglycan turnover"/>
    <property type="evidence" value="ECO:0007669"/>
    <property type="project" value="InterPro"/>
</dbReference>
<dbReference type="Gene3D" id="2.40.40.10">
    <property type="entry name" value="RlpA-like domain"/>
    <property type="match status" value="1"/>
</dbReference>
<evidence type="ECO:0000256" key="2">
    <source>
        <dbReference type="ARBA" id="ARBA00012587"/>
    </source>
</evidence>
<gene>
    <name evidence="7" type="ORF">GCM10011611_43580</name>
</gene>
<comment type="caution">
    <text evidence="7">The sequence shown here is derived from an EMBL/GenBank/DDBJ whole genome shotgun (WGS) entry which is preliminary data.</text>
</comment>
<dbReference type="CDD" id="cd14485">
    <property type="entry name" value="mltA_like_LT_A"/>
    <property type="match status" value="1"/>
</dbReference>
<evidence type="ECO:0000256" key="4">
    <source>
        <dbReference type="ARBA" id="ARBA00023316"/>
    </source>
</evidence>
<dbReference type="EC" id="4.2.2.n1" evidence="2"/>
<dbReference type="InterPro" id="IPR026044">
    <property type="entry name" value="MltA"/>
</dbReference>
<dbReference type="SUPFAM" id="SSF50685">
    <property type="entry name" value="Barwin-like endoglucanases"/>
    <property type="match status" value="1"/>
</dbReference>
<reference evidence="7" key="2">
    <citation type="submission" date="2020-09" db="EMBL/GenBank/DDBJ databases">
        <authorList>
            <person name="Sun Q."/>
            <person name="Zhou Y."/>
        </authorList>
    </citation>
    <scope>NUCLEOTIDE SEQUENCE</scope>
    <source>
        <strain evidence="7">CGMCC 1.15725</strain>
    </source>
</reference>
<comment type="catalytic activity">
    <reaction evidence="1">
        <text>Exolytic cleavage of the (1-&gt;4)-beta-glycosidic linkage between N-acetylmuramic acid (MurNAc) and N-acetylglucosamine (GlcNAc) residues in peptidoglycan, from either the reducing or the non-reducing ends of the peptidoglycan chains, with concomitant formation of a 1,6-anhydrobond in the MurNAc residue.</text>
        <dbReference type="EC" id="4.2.2.n1"/>
    </reaction>
</comment>
<dbReference type="Pfam" id="PF03562">
    <property type="entry name" value="MltA"/>
    <property type="match status" value="1"/>
</dbReference>